<dbReference type="PANTHER" id="PTHR13363:SF5">
    <property type="entry name" value="E3 UBIQUITIN-PROTEIN LIGASE RNF123"/>
    <property type="match status" value="1"/>
</dbReference>
<dbReference type="PANTHER" id="PTHR13363">
    <property type="entry name" value="RING FINGER AND SRY DOMAIN-CONTAINING"/>
    <property type="match status" value="1"/>
</dbReference>
<dbReference type="SUPFAM" id="SSF57850">
    <property type="entry name" value="RING/U-box"/>
    <property type="match status" value="1"/>
</dbReference>
<feature type="region of interest" description="Disordered" evidence="6">
    <location>
        <begin position="624"/>
        <end position="644"/>
    </location>
</feature>
<dbReference type="GO" id="GO:0008270">
    <property type="term" value="F:zinc ion binding"/>
    <property type="evidence" value="ECO:0007669"/>
    <property type="project" value="UniProtKB-KW"/>
</dbReference>
<dbReference type="PROSITE" id="PS50188">
    <property type="entry name" value="B302_SPRY"/>
    <property type="match status" value="1"/>
</dbReference>
<keyword evidence="3" id="KW-0862">Zinc</keyword>
<protein>
    <submittedName>
        <fullName evidence="9">E3 ubiquitin-protein ligase RNF123</fullName>
    </submittedName>
</protein>
<evidence type="ECO:0000256" key="3">
    <source>
        <dbReference type="ARBA" id="ARBA00022833"/>
    </source>
</evidence>
<evidence type="ECO:0000256" key="5">
    <source>
        <dbReference type="SAM" id="Coils"/>
    </source>
</evidence>
<dbReference type="GO" id="GO:0004842">
    <property type="term" value="F:ubiquitin-protein transferase activity"/>
    <property type="evidence" value="ECO:0007669"/>
    <property type="project" value="InterPro"/>
</dbReference>
<feature type="domain" description="B30.2/SPRY" evidence="8">
    <location>
        <begin position="103"/>
        <end position="284"/>
    </location>
</feature>
<keyword evidence="1" id="KW-0479">Metal-binding</keyword>
<dbReference type="InterPro" id="IPR057987">
    <property type="entry name" value="TPR_RNF123/RKP"/>
</dbReference>
<evidence type="ECO:0000259" key="8">
    <source>
        <dbReference type="PROSITE" id="PS50188"/>
    </source>
</evidence>
<dbReference type="InterPro" id="IPR001870">
    <property type="entry name" value="B30.2/SPRY"/>
</dbReference>
<dbReference type="Gene3D" id="3.30.40.10">
    <property type="entry name" value="Zinc/RING finger domain, C3HC4 (zinc finger)"/>
    <property type="match status" value="1"/>
</dbReference>
<dbReference type="GO" id="GO:0005737">
    <property type="term" value="C:cytoplasm"/>
    <property type="evidence" value="ECO:0007669"/>
    <property type="project" value="TreeGrafter"/>
</dbReference>
<feature type="domain" description="RING-type" evidence="7">
    <location>
        <begin position="1252"/>
        <end position="1290"/>
    </location>
</feature>
<dbReference type="InterPro" id="IPR045129">
    <property type="entry name" value="RNF123/RKP/RSPRY1"/>
</dbReference>
<sequence>MASSSLVSPTRTTFMKQKLESRKQKCSASGLDEILRIVFSSKKSLPLDSKNPMLGFSNLENHINTALGGISPTVAQSSAAVAHSSKSSPSSSGRKGGYFWEKKQKYVPHQIAPDVTSDGRLGTGNDVSLQGHPLDTVPGDSLAVIGNSNFHSVKASHCVYKGKWMYEVQIGTSGLMQIGWCTSTCKFNRDEGAGDTKHSYAYDGYREAKWTSRCNTKYGEAWEADDIVTCLLDLDNRTTSFLLNGRDLGVAFDDIPTGPGLAYFPVLSLAYKEIAYCNFGLKPMKHPVPGYRPIQDPPADAEEAKYLIGCLESLHRLSRRKPELDRQLDNVSRQVILAHIVQLLGPLMKTPYNVESHLLPFLYSLCDFASSADPYHDLHTILGCLWQYADGREARDCINLVFGCVLRRYRSSPVHVDFHDQTRNLSFMLGLFKHKQTRRNLALHCSFDRHSEIPSLFHIKQVSKHREAGLSKLIPMVWGRDCDPKATYERGYEKLKEKMDTVKKLQREIMQLMVLDGQVPGMVSGAFVKYFRKYLENVVSVHRSEHTVVTPPIVLHSFMQRLVDVVRDLWDKSATTKPGYVKAADGYVPTESFYTDSIDYFDLQRVGGLKSHLLNEHKDELAKEGVSVARGRGGRRPTNEDSPWNEHSAILQLFEDEAAGPSLSTLTRADDDADLDTFNPVLRLARALLNQSNKMTGRDRSITVSRKRSSSEDGDLEKSPTKAHLIELTDGCLLLYSNVMHQHMDKIHTTRTKIVEYATALNEIEIKLKKCTAPNLTDIRDSLTQSHGVLLRHMTELCRAIAWLKASVYDPESQRNLWWLLQLCIRTAHKAAEKGALFTFMPEFYLTAGTRLYKCLREYFAPSQPFEKLPQHDATLRSFIRFLSTFHCDSRVVNNDMKTMLANTITTFITYPLQLKAVETMPMEDLRAFVRNMLYAYDEDKPWTSVGHRILATLWRGSGFAMRYDHPPYVAKVKKLLNREHDPYVPRKLLDCVRELLMTEPTLAGKFVHSILEHLHWSFSEFIGQLQEVHQQNLRGWKGATGLLASLDAQALRQLRIVDMLFELSVSLLRVLELTLAVAPDVFMDWTNNGDSEILSTSLIQCVNQILSRVTNKGSLFDKVVSGKQPGLSSVQHYPLMTSIAGIILKLVKQENKVWADRTVKKLLADASFSMESVGFLLNMQEEEKDDSCVVPRGVTIPYTRSKEKKFVSLQEYEEVMDDEINLLRDAIRFLRREKKNAVTTVEEPMDEDNLCTICYANLVSVVFNPCQHTSCKTCIKQQMMTSKECFYCKAVVESLDEINEQPSITLAAGPSFSGSH</sequence>
<dbReference type="InterPro" id="IPR013320">
    <property type="entry name" value="ConA-like_dom_sf"/>
</dbReference>
<organism evidence="9">
    <name type="scientific">Phallusia mammillata</name>
    <dbReference type="NCBI Taxonomy" id="59560"/>
    <lineage>
        <taxon>Eukaryota</taxon>
        <taxon>Metazoa</taxon>
        <taxon>Chordata</taxon>
        <taxon>Tunicata</taxon>
        <taxon>Ascidiacea</taxon>
        <taxon>Phlebobranchia</taxon>
        <taxon>Ascidiidae</taxon>
        <taxon>Phallusia</taxon>
    </lineage>
</organism>
<feature type="coiled-coil region" evidence="5">
    <location>
        <begin position="485"/>
        <end position="515"/>
    </location>
</feature>
<keyword evidence="5" id="KW-0175">Coiled coil</keyword>
<evidence type="ECO:0000313" key="9">
    <source>
        <dbReference type="EMBL" id="CAB3265624.1"/>
    </source>
</evidence>
<evidence type="ECO:0000256" key="6">
    <source>
        <dbReference type="SAM" id="MobiDB-lite"/>
    </source>
</evidence>
<evidence type="ECO:0000256" key="2">
    <source>
        <dbReference type="ARBA" id="ARBA00022771"/>
    </source>
</evidence>
<dbReference type="SUPFAM" id="SSF49899">
    <property type="entry name" value="Concanavalin A-like lectins/glucanases"/>
    <property type="match status" value="1"/>
</dbReference>
<evidence type="ECO:0000259" key="7">
    <source>
        <dbReference type="PROSITE" id="PS50089"/>
    </source>
</evidence>
<proteinExistence type="evidence at transcript level"/>
<dbReference type="PROSITE" id="PS50089">
    <property type="entry name" value="ZF_RING_2"/>
    <property type="match status" value="1"/>
</dbReference>
<evidence type="ECO:0000256" key="1">
    <source>
        <dbReference type="ARBA" id="ARBA00022723"/>
    </source>
</evidence>
<dbReference type="InterPro" id="IPR043136">
    <property type="entry name" value="B30.2/SPRY_sf"/>
</dbReference>
<reference evidence="9" key="1">
    <citation type="submission" date="2020-04" db="EMBL/GenBank/DDBJ databases">
        <authorList>
            <person name="Neveu A P."/>
        </authorList>
    </citation>
    <scope>NUCLEOTIDE SEQUENCE</scope>
    <source>
        <tissue evidence="9">Whole embryo</tissue>
    </source>
</reference>
<keyword evidence="2 4" id="KW-0863">Zinc-finger</keyword>
<feature type="region of interest" description="Disordered" evidence="6">
    <location>
        <begin position="695"/>
        <end position="718"/>
    </location>
</feature>
<name>A0A6F9DQA7_9ASCI</name>
<dbReference type="GO" id="GO:0051603">
    <property type="term" value="P:proteolysis involved in protein catabolic process"/>
    <property type="evidence" value="ECO:0007669"/>
    <property type="project" value="TreeGrafter"/>
</dbReference>
<dbReference type="Pfam" id="PF25576">
    <property type="entry name" value="TPR_RNF123"/>
    <property type="match status" value="1"/>
</dbReference>
<dbReference type="Gene3D" id="2.60.120.920">
    <property type="match status" value="1"/>
</dbReference>
<dbReference type="Pfam" id="PF00622">
    <property type="entry name" value="SPRY"/>
    <property type="match status" value="1"/>
</dbReference>
<gene>
    <name evidence="9" type="primary">Rnf123</name>
</gene>
<dbReference type="SMART" id="SM00449">
    <property type="entry name" value="SPRY"/>
    <property type="match status" value="1"/>
</dbReference>
<dbReference type="EMBL" id="LR789762">
    <property type="protein sequence ID" value="CAB3265624.1"/>
    <property type="molecule type" value="mRNA"/>
</dbReference>
<evidence type="ECO:0000256" key="4">
    <source>
        <dbReference type="PROSITE-ProRule" id="PRU00175"/>
    </source>
</evidence>
<dbReference type="CDD" id="cd16541">
    <property type="entry name" value="RING-HC_RNF123"/>
    <property type="match status" value="1"/>
</dbReference>
<dbReference type="InterPro" id="IPR013083">
    <property type="entry name" value="Znf_RING/FYVE/PHD"/>
</dbReference>
<accession>A0A6F9DQA7</accession>
<dbReference type="Pfam" id="PF13920">
    <property type="entry name" value="zf-C3HC4_3"/>
    <property type="match status" value="1"/>
</dbReference>
<dbReference type="InterPro" id="IPR003877">
    <property type="entry name" value="SPRY_dom"/>
</dbReference>
<dbReference type="InterPro" id="IPR001841">
    <property type="entry name" value="Znf_RING"/>
</dbReference>